<keyword evidence="2" id="KW-1185">Reference proteome</keyword>
<protein>
    <submittedName>
        <fullName evidence="1">Uncharacterized protein</fullName>
    </submittedName>
</protein>
<organism evidence="1 2">
    <name type="scientific">Mycolicibacterium obuense</name>
    <dbReference type="NCBI Taxonomy" id="1807"/>
    <lineage>
        <taxon>Bacteria</taxon>
        <taxon>Bacillati</taxon>
        <taxon>Actinomycetota</taxon>
        <taxon>Actinomycetes</taxon>
        <taxon>Mycobacteriales</taxon>
        <taxon>Mycobacteriaceae</taxon>
        <taxon>Mycolicibacterium</taxon>
    </lineage>
</organism>
<dbReference type="AlphaFoldDB" id="A0A0M2JW22"/>
<evidence type="ECO:0000313" key="2">
    <source>
        <dbReference type="Proteomes" id="UP000034150"/>
    </source>
</evidence>
<comment type="caution">
    <text evidence="1">The sequence shown here is derived from an EMBL/GenBank/DDBJ whole genome shotgun (WGS) entry which is preliminary data.</text>
</comment>
<sequence>MPNGVPQSPMLADDAVAIEAVEAGQRVADDGRSQMTDVHLLADVGCRVIDDDGFKRGRQLHTEARIFRHQRHLLVKERAAEGDVDETWPCDLQ</sequence>
<gene>
    <name evidence="1" type="ORF">WN67_14570</name>
</gene>
<proteinExistence type="predicted"/>
<reference evidence="1 2" key="1">
    <citation type="journal article" date="2015" name="Genome Announc.">
        <title>Draft Genome Sequence of Mycobacterium obuense Strain UC1, Isolated from Patient Sputum.</title>
        <authorList>
            <person name="Greninger A.L."/>
            <person name="Cunningham G."/>
            <person name="Hsu E.D."/>
            <person name="Yu J.M."/>
            <person name="Chiu C.Y."/>
            <person name="Miller S."/>
        </authorList>
    </citation>
    <scope>NUCLEOTIDE SEQUENCE [LARGE SCALE GENOMIC DNA]</scope>
    <source>
        <strain evidence="1 2">UC1</strain>
    </source>
</reference>
<evidence type="ECO:0000313" key="1">
    <source>
        <dbReference type="EMBL" id="KKF01281.1"/>
    </source>
</evidence>
<dbReference type="Proteomes" id="UP000034150">
    <property type="component" value="Unassembled WGS sequence"/>
</dbReference>
<name>A0A0M2JW22_9MYCO</name>
<dbReference type="EMBL" id="LAUZ02000052">
    <property type="protein sequence ID" value="KKF01281.1"/>
    <property type="molecule type" value="Genomic_DNA"/>
</dbReference>
<accession>A0A0M2JW22</accession>